<keyword evidence="2" id="KW-0347">Helicase</keyword>
<evidence type="ECO:0000259" key="1">
    <source>
        <dbReference type="Pfam" id="PF18135"/>
    </source>
</evidence>
<dbReference type="InterPro" id="IPR041635">
    <property type="entry name" value="Type_ISP_LLaBIII_C"/>
</dbReference>
<reference evidence="2 3" key="1">
    <citation type="submission" date="2024-06" db="EMBL/GenBank/DDBJ databases">
        <title>Genomic Encyclopedia of Type Strains, Phase IV (KMG-IV): sequencing the most valuable type-strain genomes for metagenomic binning, comparative biology and taxonomic classification.</title>
        <authorList>
            <person name="Goeker M."/>
        </authorList>
    </citation>
    <scope>NUCLEOTIDE SEQUENCE [LARGE SCALE GENOMIC DNA]</scope>
    <source>
        <strain evidence="2 3">DSM 23649</strain>
    </source>
</reference>
<accession>A0ABV2HF42</accession>
<gene>
    <name evidence="2" type="ORF">ABID23_000225</name>
</gene>
<protein>
    <submittedName>
        <fullName evidence="2">Helicase</fullName>
    </submittedName>
</protein>
<keyword evidence="3" id="KW-1185">Reference proteome</keyword>
<name>A0ABV2HF42_9HYPH</name>
<keyword evidence="2" id="KW-0378">Hydrolase</keyword>
<comment type="caution">
    <text evidence="2">The sequence shown here is derived from an EMBL/GenBank/DDBJ whole genome shotgun (WGS) entry which is preliminary data.</text>
</comment>
<evidence type="ECO:0000313" key="3">
    <source>
        <dbReference type="Proteomes" id="UP001549086"/>
    </source>
</evidence>
<dbReference type="GO" id="GO:0004386">
    <property type="term" value="F:helicase activity"/>
    <property type="evidence" value="ECO:0007669"/>
    <property type="project" value="UniProtKB-KW"/>
</dbReference>
<dbReference type="Proteomes" id="UP001549086">
    <property type="component" value="Unassembled WGS sequence"/>
</dbReference>
<sequence length="209" mass="24226">MTKDDLFYYVYGSLHSQDYRACYAHNLSKELPRIPTVKRLENFWSFVTVGKQLGDLHMNYEDVDPYPVTYKQSDPKTCMISYEESFYPVKVMKLAGKLRAINKSTVIYNAHITMQNIPLEAYNYMINGKPAFEWIMERQVIKTDKASGIINDANHYAVETIGNPAYPLELFQRVITVSLETLKIIQSLPKLEAKELKRPIIHCIVRHVS</sequence>
<evidence type="ECO:0000313" key="2">
    <source>
        <dbReference type="EMBL" id="MET3589155.1"/>
    </source>
</evidence>
<keyword evidence="2" id="KW-0547">Nucleotide-binding</keyword>
<keyword evidence="2" id="KW-0067">ATP-binding</keyword>
<dbReference type="EMBL" id="JBEPLI010000001">
    <property type="protein sequence ID" value="MET3589155.1"/>
    <property type="molecule type" value="Genomic_DNA"/>
</dbReference>
<organism evidence="2 3">
    <name type="scientific">Bartonella silvatica</name>
    <dbReference type="NCBI Taxonomy" id="357760"/>
    <lineage>
        <taxon>Bacteria</taxon>
        <taxon>Pseudomonadati</taxon>
        <taxon>Pseudomonadota</taxon>
        <taxon>Alphaproteobacteria</taxon>
        <taxon>Hyphomicrobiales</taxon>
        <taxon>Bartonellaceae</taxon>
        <taxon>Bartonella</taxon>
    </lineage>
</organism>
<proteinExistence type="predicted"/>
<dbReference type="Pfam" id="PF18135">
    <property type="entry name" value="Type_ISP_C"/>
    <property type="match status" value="1"/>
</dbReference>
<feature type="domain" description="Type ISP restriction-modification enzyme LLaBIII C-terminal specificity" evidence="1">
    <location>
        <begin position="2"/>
        <end position="169"/>
    </location>
</feature>